<keyword evidence="1" id="KW-0472">Membrane</keyword>
<dbReference type="Pfam" id="PF09898">
    <property type="entry name" value="DUF2125"/>
    <property type="match status" value="1"/>
</dbReference>
<keyword evidence="1" id="KW-0812">Transmembrane</keyword>
<protein>
    <recommendedName>
        <fullName evidence="4">DUF2125 domain-containing protein</fullName>
    </recommendedName>
</protein>
<keyword evidence="3" id="KW-1185">Reference proteome</keyword>
<feature type="transmembrane region" description="Helical" evidence="1">
    <location>
        <begin position="6"/>
        <end position="26"/>
    </location>
</feature>
<organism evidence="2 3">
    <name type="scientific">Pseudoroseicyclus aestuarii</name>
    <dbReference type="NCBI Taxonomy" id="1795041"/>
    <lineage>
        <taxon>Bacteria</taxon>
        <taxon>Pseudomonadati</taxon>
        <taxon>Pseudomonadota</taxon>
        <taxon>Alphaproteobacteria</taxon>
        <taxon>Rhodobacterales</taxon>
        <taxon>Paracoccaceae</taxon>
        <taxon>Pseudoroseicyclus</taxon>
    </lineage>
</organism>
<gene>
    <name evidence="2" type="ORF">DFP88_104159</name>
</gene>
<proteinExistence type="predicted"/>
<dbReference type="AlphaFoldDB" id="A0A318SNL3"/>
<evidence type="ECO:0008006" key="4">
    <source>
        <dbReference type="Google" id="ProtNLM"/>
    </source>
</evidence>
<evidence type="ECO:0000256" key="1">
    <source>
        <dbReference type="SAM" id="Phobius"/>
    </source>
</evidence>
<dbReference type="Proteomes" id="UP000248311">
    <property type="component" value="Unassembled WGS sequence"/>
</dbReference>
<accession>A0A318SNL3</accession>
<sequence length="338" mass="36178">MRIIVILLTVAAVLFLGWWFVAVWLLDRGLDRSAEALRARGWTVAYETERVGGFPYRFDLRLRDVALSDPAGALAWQTPELRLDALSYRPNRVLAFFAPGQTVTLPRQTIDIVADDLRGDIRVGFAPQVPLTSLTLDSGPLRAASSLGWEISAAEGLAALRLAPDETQQEAPESGVLYDAYAQLDDLALPPVLAERLDPEGALPDRLAEVSLDARLGLDQALDRGMTAWPQVRSIELRGLEVDWGAVTIAGSGDLLLDDAGIPEGELVLRIGGWQQLIDLAEEAGLLTGGSARMVRGAASAMADGDAIEAPITFEGGAMRLGFVPLGPAPRLFVPPGG</sequence>
<reference evidence="2 3" key="1">
    <citation type="submission" date="2018-06" db="EMBL/GenBank/DDBJ databases">
        <title>Genomic Encyclopedia of Type Strains, Phase III (KMG-III): the genomes of soil and plant-associated and newly described type strains.</title>
        <authorList>
            <person name="Whitman W."/>
        </authorList>
    </citation>
    <scope>NUCLEOTIDE SEQUENCE [LARGE SCALE GENOMIC DNA]</scope>
    <source>
        <strain evidence="2 3">CECT 9025</strain>
    </source>
</reference>
<dbReference type="RefSeq" id="WP_110815074.1">
    <property type="nucleotide sequence ID" value="NZ_QJTE01000004.1"/>
</dbReference>
<evidence type="ECO:0000313" key="3">
    <source>
        <dbReference type="Proteomes" id="UP000248311"/>
    </source>
</evidence>
<dbReference type="InterPro" id="IPR018666">
    <property type="entry name" value="DUF2125"/>
</dbReference>
<evidence type="ECO:0000313" key="2">
    <source>
        <dbReference type="EMBL" id="PYE82403.1"/>
    </source>
</evidence>
<dbReference type="EMBL" id="QJTE01000004">
    <property type="protein sequence ID" value="PYE82403.1"/>
    <property type="molecule type" value="Genomic_DNA"/>
</dbReference>
<keyword evidence="1" id="KW-1133">Transmembrane helix</keyword>
<dbReference type="OrthoDB" id="7625707at2"/>
<comment type="caution">
    <text evidence="2">The sequence shown here is derived from an EMBL/GenBank/DDBJ whole genome shotgun (WGS) entry which is preliminary data.</text>
</comment>
<name>A0A318SNL3_9RHOB</name>